<protein>
    <recommendedName>
        <fullName evidence="9">AP2/ERF domain-containing protein</fullName>
    </recommendedName>
</protein>
<evidence type="ECO:0000256" key="5">
    <source>
        <dbReference type="ARBA" id="ARBA00023163"/>
    </source>
</evidence>
<dbReference type="EMBL" id="JBCNJP010000019">
    <property type="protein sequence ID" value="KAK9061221.1"/>
    <property type="molecule type" value="Genomic_DNA"/>
</dbReference>
<dbReference type="PANTHER" id="PTHR32467:SF108">
    <property type="entry name" value="AP2 DOMAIN TRANSCRIPTION FACTOR"/>
    <property type="match status" value="1"/>
</dbReference>
<dbReference type="GO" id="GO:0003677">
    <property type="term" value="F:DNA binding"/>
    <property type="evidence" value="ECO:0007669"/>
    <property type="project" value="UniProtKB-KW"/>
</dbReference>
<reference evidence="10 11" key="1">
    <citation type="submission" date="2024-04" db="EMBL/GenBank/DDBJ databases">
        <title>The reference genome of an endangered Asteraceae, Deinandra increscens subsp. villosa, native to the Central Coast of California.</title>
        <authorList>
            <person name="Guilliams M."/>
            <person name="Hasenstab-Lehman K."/>
            <person name="Meyer R."/>
            <person name="Mcevoy S."/>
        </authorList>
    </citation>
    <scope>NUCLEOTIDE SEQUENCE [LARGE SCALE GENOMIC DNA]</scope>
    <source>
        <tissue evidence="10">Leaf</tissue>
    </source>
</reference>
<keyword evidence="2" id="KW-0805">Transcription regulation</keyword>
<evidence type="ECO:0000259" key="9">
    <source>
        <dbReference type="PROSITE" id="PS51032"/>
    </source>
</evidence>
<evidence type="ECO:0000256" key="2">
    <source>
        <dbReference type="ARBA" id="ARBA00023015"/>
    </source>
</evidence>
<dbReference type="Proteomes" id="UP001408789">
    <property type="component" value="Unassembled WGS sequence"/>
</dbReference>
<dbReference type="GO" id="GO:0003700">
    <property type="term" value="F:DNA-binding transcription factor activity"/>
    <property type="evidence" value="ECO:0007669"/>
    <property type="project" value="InterPro"/>
</dbReference>
<name>A0AAP0CSB0_9ASTR</name>
<organism evidence="10 11">
    <name type="scientific">Deinandra increscens subsp. villosa</name>
    <dbReference type="NCBI Taxonomy" id="3103831"/>
    <lineage>
        <taxon>Eukaryota</taxon>
        <taxon>Viridiplantae</taxon>
        <taxon>Streptophyta</taxon>
        <taxon>Embryophyta</taxon>
        <taxon>Tracheophyta</taxon>
        <taxon>Spermatophyta</taxon>
        <taxon>Magnoliopsida</taxon>
        <taxon>eudicotyledons</taxon>
        <taxon>Gunneridae</taxon>
        <taxon>Pentapetalae</taxon>
        <taxon>asterids</taxon>
        <taxon>campanulids</taxon>
        <taxon>Asterales</taxon>
        <taxon>Asteraceae</taxon>
        <taxon>Asteroideae</taxon>
        <taxon>Heliantheae alliance</taxon>
        <taxon>Madieae</taxon>
        <taxon>Madiinae</taxon>
        <taxon>Deinandra</taxon>
    </lineage>
</organism>
<keyword evidence="11" id="KW-1185">Reference proteome</keyword>
<evidence type="ECO:0000256" key="7">
    <source>
        <dbReference type="ARBA" id="ARBA00037973"/>
    </source>
</evidence>
<feature type="domain" description="AP2/ERF" evidence="9">
    <location>
        <begin position="188"/>
        <end position="244"/>
    </location>
</feature>
<keyword evidence="5" id="KW-0804">Transcription</keyword>
<feature type="domain" description="AP2/ERF" evidence="9">
    <location>
        <begin position="280"/>
        <end position="337"/>
    </location>
</feature>
<proteinExistence type="inferred from homology"/>
<comment type="subcellular location">
    <subcellularLocation>
        <location evidence="1">Nucleus</location>
    </subcellularLocation>
</comment>
<comment type="similarity">
    <text evidence="7">Belongs to the AP2/ERF transcription factor family. AP2 subfamily.</text>
</comment>
<dbReference type="SMART" id="SM00380">
    <property type="entry name" value="AP2"/>
    <property type="match status" value="2"/>
</dbReference>
<evidence type="ECO:0000256" key="3">
    <source>
        <dbReference type="ARBA" id="ARBA00023125"/>
    </source>
</evidence>
<evidence type="ECO:0000313" key="10">
    <source>
        <dbReference type="EMBL" id="KAK9061221.1"/>
    </source>
</evidence>
<keyword evidence="4" id="KW-0010">Activator</keyword>
<dbReference type="InterPro" id="IPR001471">
    <property type="entry name" value="AP2/ERF_dom"/>
</dbReference>
<dbReference type="GO" id="GO:0005634">
    <property type="term" value="C:nucleus"/>
    <property type="evidence" value="ECO:0007669"/>
    <property type="project" value="UniProtKB-SubCell"/>
</dbReference>
<dbReference type="Pfam" id="PF00847">
    <property type="entry name" value="AP2"/>
    <property type="match status" value="2"/>
</dbReference>
<feature type="region of interest" description="Disordered" evidence="8">
    <location>
        <begin position="168"/>
        <end position="189"/>
    </location>
</feature>
<dbReference type="PROSITE" id="PS51032">
    <property type="entry name" value="AP2_ERF"/>
    <property type="match status" value="2"/>
</dbReference>
<dbReference type="PANTHER" id="PTHR32467">
    <property type="entry name" value="AP2-LIKE ETHYLENE-RESPONSIVE TRANSCRIPTION FACTOR"/>
    <property type="match status" value="1"/>
</dbReference>
<dbReference type="InterPro" id="IPR036955">
    <property type="entry name" value="AP2/ERF_dom_sf"/>
</dbReference>
<dbReference type="FunFam" id="3.30.730.10:FF:000004">
    <property type="entry name" value="AP2-like ethylene-responsive transcription factor"/>
    <property type="match status" value="1"/>
</dbReference>
<dbReference type="CDD" id="cd00018">
    <property type="entry name" value="AP2"/>
    <property type="match status" value="2"/>
</dbReference>
<evidence type="ECO:0000256" key="6">
    <source>
        <dbReference type="ARBA" id="ARBA00023242"/>
    </source>
</evidence>
<gene>
    <name evidence="10" type="ORF">SSX86_018401</name>
</gene>
<evidence type="ECO:0000256" key="8">
    <source>
        <dbReference type="SAM" id="MobiDB-lite"/>
    </source>
</evidence>
<evidence type="ECO:0000313" key="11">
    <source>
        <dbReference type="Proteomes" id="UP001408789"/>
    </source>
</evidence>
<comment type="caution">
    <text evidence="10">The sequence shown here is derived from an EMBL/GenBank/DDBJ whole genome shotgun (WGS) entry which is preliminary data.</text>
</comment>
<dbReference type="Gene3D" id="3.30.730.10">
    <property type="entry name" value="AP2/ERF domain"/>
    <property type="match status" value="2"/>
</dbReference>
<dbReference type="SUPFAM" id="SSF54171">
    <property type="entry name" value="DNA-binding domain"/>
    <property type="match status" value="2"/>
</dbReference>
<evidence type="ECO:0000256" key="1">
    <source>
        <dbReference type="ARBA" id="ARBA00004123"/>
    </source>
</evidence>
<keyword evidence="3" id="KW-0238">DNA-binding</keyword>
<accession>A0AAP0CSB0</accession>
<dbReference type="PRINTS" id="PR00367">
    <property type="entry name" value="ETHRSPELEMNT"/>
</dbReference>
<sequence>MIQGLKMLDLNVEVVGRNNNCDRSGFETSCPFAAKKCVQNDRQSEIYSGASVSSGVINVDKDGYDPQVADDVEVDEDDSVSCSAADKHSFRIDFSRRKGESKENSHRASVCLVTRQFLPVSEDLKLEEELDSRLNLASPSPSALSSFLGSDWLNLKVMESAPISRSVQPVAPLKARKSRRGPPSRSSPYRGVTFYRRTGRWESHIWDCGKQLYLGGFDTSHAAARAYDRAAIKFRGTNADINFVLSDYEEDMTQMENLSKEEVIHVLRRQGGGFSRGSSKYRGVTLHKCGRWEARMGQVFGKKYVYLGLFDSEVEAARAYDKATIRCNGKEAITNFEPTTYGADIDSPGNEESYNLDLNLWVSSTKDGTKHNHVENVDVGSRKRPKVEGLAVTSMGGQYHHDPTTIGQEFSVWPGMCSNLAPNYEEMTKGIGYGSVVSSLGDSNAAWQMQRAMGHLVPLAFNAASSGFVSSANRLTAQNPLFLSNANMQNKTSQYQY</sequence>
<dbReference type="InterPro" id="IPR016177">
    <property type="entry name" value="DNA-bd_dom_sf"/>
</dbReference>
<dbReference type="AlphaFoldDB" id="A0AAP0CSB0"/>
<keyword evidence="6" id="KW-0539">Nucleus</keyword>
<evidence type="ECO:0000256" key="4">
    <source>
        <dbReference type="ARBA" id="ARBA00023159"/>
    </source>
</evidence>